<dbReference type="InterPro" id="IPR000792">
    <property type="entry name" value="Tscrpt_reg_LuxR_C"/>
</dbReference>
<name>A0ABS8GAH1_9ALTE</name>
<dbReference type="Proteomes" id="UP001520878">
    <property type="component" value="Unassembled WGS sequence"/>
</dbReference>
<proteinExistence type="predicted"/>
<sequence length="174" mass="19549">MKNRDKLLTALLIVVTCLNFIDVLTDSQLGVPLWHIVEESIIVAAAGFGAFFLILENRRRRQYIGQLKRSLADSDQQNANLSAEMRQARHDFAQVIQHQFSDWQLTASESEVAMLLLKGLSFREISAVRDSTEKTVRQHASRIYEKAGIDGRHALAAWFLEDLVNANAPASNGE</sequence>
<feature type="domain" description="HTH luxR-type" evidence="4">
    <location>
        <begin position="102"/>
        <end position="159"/>
    </location>
</feature>
<keyword evidence="1" id="KW-0238">DNA-binding</keyword>
<dbReference type="Gene3D" id="1.10.10.10">
    <property type="entry name" value="Winged helix-like DNA-binding domain superfamily/Winged helix DNA-binding domain"/>
    <property type="match status" value="1"/>
</dbReference>
<evidence type="ECO:0000256" key="2">
    <source>
        <dbReference type="SAM" id="Coils"/>
    </source>
</evidence>
<dbReference type="EMBL" id="JAJEWP010000005">
    <property type="protein sequence ID" value="MCC2617532.1"/>
    <property type="molecule type" value="Genomic_DNA"/>
</dbReference>
<evidence type="ECO:0000256" key="1">
    <source>
        <dbReference type="ARBA" id="ARBA00023125"/>
    </source>
</evidence>
<dbReference type="Pfam" id="PF00196">
    <property type="entry name" value="GerE"/>
    <property type="match status" value="1"/>
</dbReference>
<dbReference type="PRINTS" id="PR00038">
    <property type="entry name" value="HTHLUXR"/>
</dbReference>
<dbReference type="InterPro" id="IPR039420">
    <property type="entry name" value="WalR-like"/>
</dbReference>
<keyword evidence="2" id="KW-0175">Coiled coil</keyword>
<dbReference type="SMART" id="SM00421">
    <property type="entry name" value="HTH_LUXR"/>
    <property type="match status" value="1"/>
</dbReference>
<keyword evidence="3" id="KW-0812">Transmembrane</keyword>
<gene>
    <name evidence="5" type="ORF">LJ739_14860</name>
</gene>
<evidence type="ECO:0000259" key="4">
    <source>
        <dbReference type="SMART" id="SM00421"/>
    </source>
</evidence>
<evidence type="ECO:0000313" key="5">
    <source>
        <dbReference type="EMBL" id="MCC2617532.1"/>
    </source>
</evidence>
<dbReference type="RefSeq" id="WP_229161770.1">
    <property type="nucleotide sequence ID" value="NZ_JAJEWP010000005.1"/>
</dbReference>
<feature type="coiled-coil region" evidence="2">
    <location>
        <begin position="64"/>
        <end position="91"/>
    </location>
</feature>
<feature type="transmembrane region" description="Helical" evidence="3">
    <location>
        <begin position="33"/>
        <end position="55"/>
    </location>
</feature>
<organism evidence="5 6">
    <name type="scientific">Fluctibacter halophilus</name>
    <dbReference type="NCBI Taxonomy" id="226011"/>
    <lineage>
        <taxon>Bacteria</taxon>
        <taxon>Pseudomonadati</taxon>
        <taxon>Pseudomonadota</taxon>
        <taxon>Gammaproteobacteria</taxon>
        <taxon>Alteromonadales</taxon>
        <taxon>Alteromonadaceae</taxon>
        <taxon>Fluctibacter</taxon>
    </lineage>
</organism>
<evidence type="ECO:0000256" key="3">
    <source>
        <dbReference type="SAM" id="Phobius"/>
    </source>
</evidence>
<comment type="caution">
    <text evidence="5">The sequence shown here is derived from an EMBL/GenBank/DDBJ whole genome shotgun (WGS) entry which is preliminary data.</text>
</comment>
<keyword evidence="6" id="KW-1185">Reference proteome</keyword>
<accession>A0ABS8GAH1</accession>
<keyword evidence="3" id="KW-0472">Membrane</keyword>
<keyword evidence="3" id="KW-1133">Transmembrane helix</keyword>
<protein>
    <submittedName>
        <fullName evidence="5">LuxR C-terminal-related transcriptional regulator</fullName>
    </submittedName>
</protein>
<evidence type="ECO:0000313" key="6">
    <source>
        <dbReference type="Proteomes" id="UP001520878"/>
    </source>
</evidence>
<dbReference type="SUPFAM" id="SSF46894">
    <property type="entry name" value="C-terminal effector domain of the bipartite response regulators"/>
    <property type="match status" value="1"/>
</dbReference>
<dbReference type="InterPro" id="IPR016032">
    <property type="entry name" value="Sig_transdc_resp-reg_C-effctor"/>
</dbReference>
<dbReference type="PANTHER" id="PTHR43214">
    <property type="entry name" value="TWO-COMPONENT RESPONSE REGULATOR"/>
    <property type="match status" value="1"/>
</dbReference>
<reference evidence="5 6" key="1">
    <citation type="submission" date="2021-10" db="EMBL/GenBank/DDBJ databases">
        <title>Draft genome of Aestuariibacter halophilus JC2043.</title>
        <authorList>
            <person name="Emsley S.A."/>
            <person name="Pfannmuller K.M."/>
            <person name="Ushijima B."/>
            <person name="Saw J.H."/>
            <person name="Videau P."/>
        </authorList>
    </citation>
    <scope>NUCLEOTIDE SEQUENCE [LARGE SCALE GENOMIC DNA]</scope>
    <source>
        <strain evidence="5 6">JC2043</strain>
    </source>
</reference>
<dbReference type="InterPro" id="IPR036388">
    <property type="entry name" value="WH-like_DNA-bd_sf"/>
</dbReference>